<accession>A0A6G0WVF3</accession>
<organism evidence="2 3">
    <name type="scientific">Aphanomyces euteiches</name>
    <dbReference type="NCBI Taxonomy" id="100861"/>
    <lineage>
        <taxon>Eukaryota</taxon>
        <taxon>Sar</taxon>
        <taxon>Stramenopiles</taxon>
        <taxon>Oomycota</taxon>
        <taxon>Saprolegniomycetes</taxon>
        <taxon>Saprolegniales</taxon>
        <taxon>Verrucalvaceae</taxon>
        <taxon>Aphanomyces</taxon>
    </lineage>
</organism>
<reference evidence="2 3" key="1">
    <citation type="submission" date="2019-07" db="EMBL/GenBank/DDBJ databases">
        <title>Genomics analysis of Aphanomyces spp. identifies a new class of oomycete effector associated with host adaptation.</title>
        <authorList>
            <person name="Gaulin E."/>
        </authorList>
    </citation>
    <scope>NUCLEOTIDE SEQUENCE [LARGE SCALE GENOMIC DNA]</scope>
    <source>
        <strain evidence="2 3">ATCC 201684</strain>
    </source>
</reference>
<protein>
    <submittedName>
        <fullName evidence="2">Uncharacterized protein</fullName>
    </submittedName>
</protein>
<evidence type="ECO:0000256" key="1">
    <source>
        <dbReference type="SAM" id="Coils"/>
    </source>
</evidence>
<gene>
    <name evidence="2" type="ORF">Ae201684_011132</name>
</gene>
<feature type="coiled-coil region" evidence="1">
    <location>
        <begin position="24"/>
        <end position="51"/>
    </location>
</feature>
<keyword evidence="1" id="KW-0175">Coiled coil</keyword>
<keyword evidence="3" id="KW-1185">Reference proteome</keyword>
<dbReference type="Proteomes" id="UP000481153">
    <property type="component" value="Unassembled WGS sequence"/>
</dbReference>
<evidence type="ECO:0000313" key="3">
    <source>
        <dbReference type="Proteomes" id="UP000481153"/>
    </source>
</evidence>
<name>A0A6G0WVF3_9STRA</name>
<dbReference type="AlphaFoldDB" id="A0A6G0WVF3"/>
<dbReference type="VEuPathDB" id="FungiDB:AeMF1_001717"/>
<sequence length="411" mass="47019">MEGSSGTSVLSAPLESDKLRSFASDAEKEELEALRDEIVQLEREFLRAQVKHQFIQDLQAMTSAERFERQLASIDMDASRETLLQRKKELEQACRQRDVAVQQIQDTLSQIDESREALRVAETEARKMDASNIKAREEWKRLQKLNTQKKTALEMTFNVQIPNVKACAEFLDQQAIAMQEDHEKERLLEDKLLDLTGQVKLAHDALEAHREETTRQAGDAALLEQAKKYTHLEDILHWYQEMQTLVEKLSGFRVVQVDGTLFEVAVADYSIQMQVDPETMKLHSVQVVPPTLDVDDLLEIALDENDIPFLLREVRARAANMAQLQAHLELLGHEGVRCEQQGSLINLTFGAPDEEVHVQVEISSEYGQEHEWLQLHAMEPSNDRIVDTINTSVQCRNLVDLIQQIVHQLLQ</sequence>
<comment type="caution">
    <text evidence="2">The sequence shown here is derived from an EMBL/GenBank/DDBJ whole genome shotgun (WGS) entry which is preliminary data.</text>
</comment>
<proteinExistence type="predicted"/>
<dbReference type="EMBL" id="VJMJ01000141">
    <property type="protein sequence ID" value="KAF0731506.1"/>
    <property type="molecule type" value="Genomic_DNA"/>
</dbReference>
<evidence type="ECO:0000313" key="2">
    <source>
        <dbReference type="EMBL" id="KAF0731506.1"/>
    </source>
</evidence>